<dbReference type="OrthoDB" id="3829094at2759"/>
<dbReference type="RefSeq" id="XP_007680134.1">
    <property type="nucleotide sequence ID" value="XM_007681944.1"/>
</dbReference>
<organism evidence="2 3">
    <name type="scientific">Baudoinia panamericana (strain UAMH 10762)</name>
    <name type="common">Angels' share fungus</name>
    <name type="synonym">Baudoinia compniacensis (strain UAMH 10762)</name>
    <dbReference type="NCBI Taxonomy" id="717646"/>
    <lineage>
        <taxon>Eukaryota</taxon>
        <taxon>Fungi</taxon>
        <taxon>Dikarya</taxon>
        <taxon>Ascomycota</taxon>
        <taxon>Pezizomycotina</taxon>
        <taxon>Dothideomycetes</taxon>
        <taxon>Dothideomycetidae</taxon>
        <taxon>Mycosphaerellales</taxon>
        <taxon>Teratosphaeriaceae</taxon>
        <taxon>Baudoinia</taxon>
    </lineage>
</organism>
<dbReference type="AlphaFoldDB" id="M2N1J3"/>
<proteinExistence type="predicted"/>
<name>M2N1J3_BAUPA</name>
<dbReference type="Proteomes" id="UP000011761">
    <property type="component" value="Unassembled WGS sequence"/>
</dbReference>
<evidence type="ECO:0000256" key="1">
    <source>
        <dbReference type="SAM" id="MobiDB-lite"/>
    </source>
</evidence>
<evidence type="ECO:0000313" key="3">
    <source>
        <dbReference type="Proteomes" id="UP000011761"/>
    </source>
</evidence>
<dbReference type="HOGENOM" id="CLU_1250453_0_0_1"/>
<gene>
    <name evidence="2" type="ORF">BAUCODRAFT_133752</name>
</gene>
<evidence type="ECO:0000313" key="2">
    <source>
        <dbReference type="EMBL" id="EMC92824.1"/>
    </source>
</evidence>
<dbReference type="GeneID" id="19108269"/>
<accession>M2N1J3</accession>
<reference evidence="2 3" key="1">
    <citation type="journal article" date="2012" name="PLoS Pathog.">
        <title>Diverse lifestyles and strategies of plant pathogenesis encoded in the genomes of eighteen Dothideomycetes fungi.</title>
        <authorList>
            <person name="Ohm R.A."/>
            <person name="Feau N."/>
            <person name="Henrissat B."/>
            <person name="Schoch C.L."/>
            <person name="Horwitz B.A."/>
            <person name="Barry K.W."/>
            <person name="Condon B.J."/>
            <person name="Copeland A.C."/>
            <person name="Dhillon B."/>
            <person name="Glaser F."/>
            <person name="Hesse C.N."/>
            <person name="Kosti I."/>
            <person name="LaButti K."/>
            <person name="Lindquist E.A."/>
            <person name="Lucas S."/>
            <person name="Salamov A.A."/>
            <person name="Bradshaw R.E."/>
            <person name="Ciuffetti L."/>
            <person name="Hamelin R.C."/>
            <person name="Kema G.H.J."/>
            <person name="Lawrence C."/>
            <person name="Scott J.A."/>
            <person name="Spatafora J.W."/>
            <person name="Turgeon B.G."/>
            <person name="de Wit P.J.G.M."/>
            <person name="Zhong S."/>
            <person name="Goodwin S.B."/>
            <person name="Grigoriev I.V."/>
        </authorList>
    </citation>
    <scope>NUCLEOTIDE SEQUENCE [LARGE SCALE GENOMIC DNA]</scope>
    <source>
        <strain evidence="2 3">UAMH 10762</strain>
    </source>
</reference>
<dbReference type="EMBL" id="KB445561">
    <property type="protein sequence ID" value="EMC92824.1"/>
    <property type="molecule type" value="Genomic_DNA"/>
</dbReference>
<protein>
    <submittedName>
        <fullName evidence="2">Uncharacterized protein</fullName>
    </submittedName>
</protein>
<dbReference type="eggNOG" id="ENOG502T1SG">
    <property type="taxonomic scope" value="Eukaryota"/>
</dbReference>
<sequence length="221" mass="25485">MLSGFAANVERPSPPPTNNQSSMDMQVPPFLRHAVFTSQADLFHWIERSRSCNLKKVRTLELHLTDIDLSSFLEPNSGGERRSPGDLWTLYEDDLRKLDHALHLLPELSRLKVVPPEAVYSHFVRSLYTSFLEMLSHRFSALELRIVEEINEAQDVNRTSSEVDPPAPAIGRSASKTTSTTLRELRKRRTAHKCPEERRIQMVCDSKERSIRRPRMRVRGR</sequence>
<feature type="region of interest" description="Disordered" evidence="1">
    <location>
        <begin position="1"/>
        <end position="24"/>
    </location>
</feature>
<feature type="region of interest" description="Disordered" evidence="1">
    <location>
        <begin position="157"/>
        <end position="193"/>
    </location>
</feature>
<dbReference type="KEGG" id="bcom:BAUCODRAFT_133752"/>
<keyword evidence="3" id="KW-1185">Reference proteome</keyword>